<dbReference type="GO" id="GO:0004343">
    <property type="term" value="F:glucosamine 6-phosphate N-acetyltransferase activity"/>
    <property type="evidence" value="ECO:0007669"/>
    <property type="project" value="TreeGrafter"/>
</dbReference>
<keyword evidence="2" id="KW-0808">Transferase</keyword>
<evidence type="ECO:0000259" key="1">
    <source>
        <dbReference type="PROSITE" id="PS51186"/>
    </source>
</evidence>
<proteinExistence type="predicted"/>
<dbReference type="AlphaFoldDB" id="W4Q3K9"/>
<evidence type="ECO:0000313" key="3">
    <source>
        <dbReference type="Proteomes" id="UP000018890"/>
    </source>
</evidence>
<dbReference type="Pfam" id="PF13673">
    <property type="entry name" value="Acetyltransf_10"/>
    <property type="match status" value="1"/>
</dbReference>
<dbReference type="Proteomes" id="UP000018890">
    <property type="component" value="Unassembled WGS sequence"/>
</dbReference>
<dbReference type="InterPro" id="IPR016181">
    <property type="entry name" value="Acyl_CoA_acyltransferase"/>
</dbReference>
<protein>
    <submittedName>
        <fullName evidence="2">Acyltransferase</fullName>
    </submittedName>
</protein>
<dbReference type="SUPFAM" id="SSF55729">
    <property type="entry name" value="Acyl-CoA N-acyltransferases (Nat)"/>
    <property type="match status" value="1"/>
</dbReference>
<evidence type="ECO:0000313" key="2">
    <source>
        <dbReference type="EMBL" id="GAE26313.1"/>
    </source>
</evidence>
<dbReference type="EMBL" id="BAUT01000022">
    <property type="protein sequence ID" value="GAE26313.1"/>
    <property type="molecule type" value="Genomic_DNA"/>
</dbReference>
<dbReference type="InterPro" id="IPR039143">
    <property type="entry name" value="GNPNAT1-like"/>
</dbReference>
<comment type="caution">
    <text evidence="2">The sequence shown here is derived from an EMBL/GenBank/DDBJ whole genome shotgun (WGS) entry which is preliminary data.</text>
</comment>
<dbReference type="CDD" id="cd04301">
    <property type="entry name" value="NAT_SF"/>
    <property type="match status" value="1"/>
</dbReference>
<dbReference type="PROSITE" id="PS51186">
    <property type="entry name" value="GNAT"/>
    <property type="match status" value="1"/>
</dbReference>
<feature type="domain" description="N-acetyltransferase" evidence="1">
    <location>
        <begin position="6"/>
        <end position="148"/>
    </location>
</feature>
<dbReference type="OrthoDB" id="9796171at2"/>
<keyword evidence="3" id="KW-1185">Reference proteome</keyword>
<dbReference type="PANTHER" id="PTHR13355:SF11">
    <property type="entry name" value="GLUCOSAMINE 6-PHOSPHATE N-ACETYLTRANSFERASE"/>
    <property type="match status" value="1"/>
</dbReference>
<gene>
    <name evidence="2" type="ORF">JCM9140_2363</name>
</gene>
<sequence length="150" mass="17428">MKWTVKTFEQLSIQELYEIMSLRVEVFVVEQECPYQELDGKDQEAYHLLGRKNGELVAYSRLFKRGKAAKDASIGRVIVKESVRKEGIGKALLTESIAYLEKQLQENVIVIHAQLYLQEFYQSFGFKPISDVYLLDGIHHLDMRRRGSDE</sequence>
<dbReference type="PANTHER" id="PTHR13355">
    <property type="entry name" value="GLUCOSAMINE 6-PHOSPHATE N-ACETYLTRANSFERASE"/>
    <property type="match status" value="1"/>
</dbReference>
<dbReference type="RefSeq" id="WP_034745791.1">
    <property type="nucleotide sequence ID" value="NZ_BAUT01000022.1"/>
</dbReference>
<reference evidence="2" key="1">
    <citation type="journal article" date="2014" name="Genome Announc.">
        <title>Draft Genome Sequences of Three Alkaliphilic Bacillus Strains, Bacillus wakoensis JCM 9140T, Bacillus akibai JCM 9157T, and Bacillus hemicellulosilyticus JCM 9152T.</title>
        <authorList>
            <person name="Yuki M."/>
            <person name="Oshima K."/>
            <person name="Suda W."/>
            <person name="Oshida Y."/>
            <person name="Kitamura K."/>
            <person name="Iida T."/>
            <person name="Hattori M."/>
            <person name="Ohkuma M."/>
        </authorList>
    </citation>
    <scope>NUCLEOTIDE SEQUENCE [LARGE SCALE GENOMIC DNA]</scope>
    <source>
        <strain evidence="2">JCM 9140</strain>
    </source>
</reference>
<dbReference type="InterPro" id="IPR000182">
    <property type="entry name" value="GNAT_dom"/>
</dbReference>
<name>W4Q3K9_9BACI</name>
<keyword evidence="2" id="KW-0012">Acyltransferase</keyword>
<accession>W4Q3K9</accession>
<dbReference type="Gene3D" id="3.40.630.30">
    <property type="match status" value="1"/>
</dbReference>
<organism evidence="2 3">
    <name type="scientific">Halalkalibacter wakoensis JCM 9140</name>
    <dbReference type="NCBI Taxonomy" id="1236970"/>
    <lineage>
        <taxon>Bacteria</taxon>
        <taxon>Bacillati</taxon>
        <taxon>Bacillota</taxon>
        <taxon>Bacilli</taxon>
        <taxon>Bacillales</taxon>
        <taxon>Bacillaceae</taxon>
        <taxon>Halalkalibacter</taxon>
    </lineage>
</organism>
<dbReference type="STRING" id="1236970.JCM9140_2363"/>